<proteinExistence type="predicted"/>
<protein>
    <submittedName>
        <fullName evidence="1">Uncharacterized protein</fullName>
    </submittedName>
</protein>
<reference evidence="1 2" key="1">
    <citation type="submission" date="2020-07" db="EMBL/GenBank/DDBJ databases">
        <title>Genomic Encyclopedia of Type Strains, Phase IV (KMG-V): Genome sequencing to study the core and pangenomes of soil and plant-associated prokaryotes.</title>
        <authorList>
            <person name="Whitman W."/>
        </authorList>
    </citation>
    <scope>NUCLEOTIDE SEQUENCE [LARGE SCALE GENOMIC DNA]</scope>
    <source>
        <strain evidence="1 2">M8UP22</strain>
    </source>
</reference>
<gene>
    <name evidence="1" type="ORF">HDF08_002458</name>
</gene>
<dbReference type="AlphaFoldDB" id="A0A852VGQ9"/>
<dbReference type="EMBL" id="JACCCU010000001">
    <property type="protein sequence ID" value="NYF90391.1"/>
    <property type="molecule type" value="Genomic_DNA"/>
</dbReference>
<dbReference type="Proteomes" id="UP000564385">
    <property type="component" value="Unassembled WGS sequence"/>
</dbReference>
<evidence type="ECO:0000313" key="1">
    <source>
        <dbReference type="EMBL" id="NYF90391.1"/>
    </source>
</evidence>
<comment type="caution">
    <text evidence="1">The sequence shown here is derived from an EMBL/GenBank/DDBJ whole genome shotgun (WGS) entry which is preliminary data.</text>
</comment>
<organism evidence="1 2">
    <name type="scientific">Tunturiibacter lichenicola</name>
    <dbReference type="NCBI Taxonomy" id="2051959"/>
    <lineage>
        <taxon>Bacteria</taxon>
        <taxon>Pseudomonadati</taxon>
        <taxon>Acidobacteriota</taxon>
        <taxon>Terriglobia</taxon>
        <taxon>Terriglobales</taxon>
        <taxon>Acidobacteriaceae</taxon>
        <taxon>Tunturiibacter</taxon>
    </lineage>
</organism>
<name>A0A852VGQ9_9BACT</name>
<evidence type="ECO:0000313" key="2">
    <source>
        <dbReference type="Proteomes" id="UP000564385"/>
    </source>
</evidence>
<accession>A0A852VGQ9</accession>
<sequence>MAKLEESSGLDDPIDSLAHFMAAVDAFLLKTMLIIAGAYADPELRTCFSEKWRALGFGPRAFVAQLGSWLSRERRSVGWRYAANLARRPETLLAGSFFSSFQRGLLPNAAVATLPHELKTMVRGTASSSIGGPKP</sequence>